<dbReference type="Proteomes" id="UP001212498">
    <property type="component" value="Unassembled WGS sequence"/>
</dbReference>
<evidence type="ECO:0000256" key="4">
    <source>
        <dbReference type="ARBA" id="ARBA00022825"/>
    </source>
</evidence>
<feature type="active site" description="Charge relay system" evidence="5">
    <location>
        <position position="209"/>
    </location>
</feature>
<keyword evidence="4 5" id="KW-0720">Serine protease</keyword>
<evidence type="ECO:0000256" key="2">
    <source>
        <dbReference type="ARBA" id="ARBA00022670"/>
    </source>
</evidence>
<evidence type="ECO:0000259" key="7">
    <source>
        <dbReference type="Pfam" id="PF00082"/>
    </source>
</evidence>
<accession>A0ABT4SZY2</accession>
<dbReference type="SUPFAM" id="SSF52743">
    <property type="entry name" value="Subtilisin-like"/>
    <property type="match status" value="1"/>
</dbReference>
<dbReference type="Gene3D" id="3.40.50.200">
    <property type="entry name" value="Peptidase S8/S53 domain"/>
    <property type="match status" value="1"/>
</dbReference>
<evidence type="ECO:0000256" key="5">
    <source>
        <dbReference type="PROSITE-ProRule" id="PRU01240"/>
    </source>
</evidence>
<dbReference type="InterPro" id="IPR000209">
    <property type="entry name" value="Peptidase_S8/S53_dom"/>
</dbReference>
<keyword evidence="6" id="KW-0732">Signal</keyword>
<evidence type="ECO:0000256" key="6">
    <source>
        <dbReference type="SAM" id="SignalP"/>
    </source>
</evidence>
<dbReference type="EMBL" id="JAPNUD010000049">
    <property type="protein sequence ID" value="MDA0642734.1"/>
    <property type="molecule type" value="Genomic_DNA"/>
</dbReference>
<sequence>MGSRSVLACAVALTTIVGTAPAGNAGTPVSDGPTVGNGLVEQIRSEKKVRSIVELRPGQPVGKVATDVERASAGAKVLESSASAGFLVAEVDAATLAELRRDPRVQAVYADRPSVPFLADSTRVIGSDRANAAGWTGRGATVAVLDLGIDGDHPFLAGRIVDQACFSTTDASTGSVSLCPSGEDAQTGPGAADSAIPRCMSRGVNQCGHGTHVAGIAAGRNAPGAPGNGVAPDAAVLPIQVFSRVDTATGCGGVGAQAPCFVTYTSDQKLALDYVTRVARTYNVASVNMSFGGSGPFQAHCDADPEASALKGQFDTLLNLGVAPVVAAGNGSARDGVASPACISSAVTVGATDDADAVAVFSNRGALLDLFAPGVTIESSVPDDTYASMSGTSMSAPHVAGAFAVMKQAYPALDAAQILRRLQETGRSVVYSAYSRRVGTPRIDLGRATSAVTQS</sequence>
<organism evidence="8 9">
    <name type="scientific">Nonomuraea ferruginea</name>
    <dbReference type="NCBI Taxonomy" id="46174"/>
    <lineage>
        <taxon>Bacteria</taxon>
        <taxon>Bacillati</taxon>
        <taxon>Actinomycetota</taxon>
        <taxon>Actinomycetes</taxon>
        <taxon>Streptosporangiales</taxon>
        <taxon>Streptosporangiaceae</taxon>
        <taxon>Nonomuraea</taxon>
    </lineage>
</organism>
<feature type="active site" description="Charge relay system" evidence="5">
    <location>
        <position position="393"/>
    </location>
</feature>
<keyword evidence="3 5" id="KW-0378">Hydrolase</keyword>
<gene>
    <name evidence="8" type="ORF">OUY24_19070</name>
</gene>
<feature type="signal peptide" evidence="6">
    <location>
        <begin position="1"/>
        <end position="22"/>
    </location>
</feature>
<feature type="active site" description="Charge relay system" evidence="5">
    <location>
        <position position="146"/>
    </location>
</feature>
<keyword evidence="9" id="KW-1185">Reference proteome</keyword>
<comment type="similarity">
    <text evidence="1 5">Belongs to the peptidase S8 family.</text>
</comment>
<reference evidence="8 9" key="1">
    <citation type="submission" date="2022-11" db="EMBL/GenBank/DDBJ databases">
        <title>Nonomuraea corallina sp. nov., a new species of the genus Nonomuraea isolated from sea side sediment in Thai sea.</title>
        <authorList>
            <person name="Ngamcharungchit C."/>
            <person name="Matsumoto A."/>
            <person name="Suriyachadkun C."/>
            <person name="Panbangred W."/>
            <person name="Inahashi Y."/>
            <person name="Intra B."/>
        </authorList>
    </citation>
    <scope>NUCLEOTIDE SEQUENCE [LARGE SCALE GENOMIC DNA]</scope>
    <source>
        <strain evidence="8 9">DSM 43553</strain>
    </source>
</reference>
<comment type="caution">
    <text evidence="8">The sequence shown here is derived from an EMBL/GenBank/DDBJ whole genome shotgun (WGS) entry which is preliminary data.</text>
</comment>
<feature type="chain" id="PRO_5046192872" evidence="6">
    <location>
        <begin position="23"/>
        <end position="455"/>
    </location>
</feature>
<dbReference type="PROSITE" id="PS51892">
    <property type="entry name" value="SUBTILASE"/>
    <property type="match status" value="1"/>
</dbReference>
<dbReference type="PRINTS" id="PR00723">
    <property type="entry name" value="SUBTILISIN"/>
</dbReference>
<protein>
    <submittedName>
        <fullName evidence="8">S8 family serine peptidase</fullName>
    </submittedName>
</protein>
<name>A0ABT4SZY2_9ACTN</name>
<dbReference type="PANTHER" id="PTHR43806:SF11">
    <property type="entry name" value="CEREVISIN-RELATED"/>
    <property type="match status" value="1"/>
</dbReference>
<dbReference type="InterPro" id="IPR022398">
    <property type="entry name" value="Peptidase_S8_His-AS"/>
</dbReference>
<dbReference type="Pfam" id="PF00082">
    <property type="entry name" value="Peptidase_S8"/>
    <property type="match status" value="1"/>
</dbReference>
<dbReference type="InterPro" id="IPR050131">
    <property type="entry name" value="Peptidase_S8_subtilisin-like"/>
</dbReference>
<dbReference type="InterPro" id="IPR015500">
    <property type="entry name" value="Peptidase_S8_subtilisin-rel"/>
</dbReference>
<dbReference type="PROSITE" id="PS00137">
    <property type="entry name" value="SUBTILASE_HIS"/>
    <property type="match status" value="1"/>
</dbReference>
<dbReference type="InterPro" id="IPR036852">
    <property type="entry name" value="Peptidase_S8/S53_dom_sf"/>
</dbReference>
<dbReference type="RefSeq" id="WP_271277196.1">
    <property type="nucleotide sequence ID" value="NZ_BAABFD010000038.1"/>
</dbReference>
<feature type="domain" description="Peptidase S8/S53" evidence="7">
    <location>
        <begin position="137"/>
        <end position="439"/>
    </location>
</feature>
<evidence type="ECO:0000313" key="9">
    <source>
        <dbReference type="Proteomes" id="UP001212498"/>
    </source>
</evidence>
<evidence type="ECO:0000313" key="8">
    <source>
        <dbReference type="EMBL" id="MDA0642734.1"/>
    </source>
</evidence>
<proteinExistence type="inferred from homology"/>
<dbReference type="PANTHER" id="PTHR43806">
    <property type="entry name" value="PEPTIDASE S8"/>
    <property type="match status" value="1"/>
</dbReference>
<dbReference type="InterPro" id="IPR023828">
    <property type="entry name" value="Peptidase_S8_Ser-AS"/>
</dbReference>
<dbReference type="PROSITE" id="PS00138">
    <property type="entry name" value="SUBTILASE_SER"/>
    <property type="match status" value="1"/>
</dbReference>
<keyword evidence="2 5" id="KW-0645">Protease</keyword>
<evidence type="ECO:0000256" key="1">
    <source>
        <dbReference type="ARBA" id="ARBA00011073"/>
    </source>
</evidence>
<evidence type="ECO:0000256" key="3">
    <source>
        <dbReference type="ARBA" id="ARBA00022801"/>
    </source>
</evidence>